<dbReference type="Gene3D" id="1.10.8.750">
    <property type="entry name" value="Phosphoribosylformylglycinamidine synthase, linker domain"/>
    <property type="match status" value="1"/>
</dbReference>
<evidence type="ECO:0000313" key="21">
    <source>
        <dbReference type="EMBL" id="SUZ82802.1"/>
    </source>
</evidence>
<dbReference type="FunFam" id="3.30.1330.10:FF:000002">
    <property type="entry name" value="Phosphoribosylformylglycinamidine synthase"/>
    <property type="match status" value="1"/>
</dbReference>
<evidence type="ECO:0000256" key="1">
    <source>
        <dbReference type="ARBA" id="ARBA00004496"/>
    </source>
</evidence>
<dbReference type="GO" id="GO:0006189">
    <property type="term" value="P:'de novo' IMP biosynthetic process"/>
    <property type="evidence" value="ECO:0007669"/>
    <property type="project" value="UniProtKB-UniPathway"/>
</dbReference>
<dbReference type="GO" id="GO:0005524">
    <property type="term" value="F:ATP binding"/>
    <property type="evidence" value="ECO:0007669"/>
    <property type="project" value="UniProtKB-KW"/>
</dbReference>
<evidence type="ECO:0000256" key="9">
    <source>
        <dbReference type="ARBA" id="ARBA00022755"/>
    </source>
</evidence>
<dbReference type="EC" id="6.3.5.3" evidence="4"/>
<dbReference type="InterPro" id="IPR041609">
    <property type="entry name" value="PurL_linker"/>
</dbReference>
<dbReference type="SUPFAM" id="SSF52317">
    <property type="entry name" value="Class I glutamine amidotransferase-like"/>
    <property type="match status" value="1"/>
</dbReference>
<dbReference type="EMBL" id="UINC01001523">
    <property type="protein sequence ID" value="SUZ82802.1"/>
    <property type="molecule type" value="Genomic_DNA"/>
</dbReference>
<keyword evidence="10" id="KW-0067">ATP-binding</keyword>
<dbReference type="InterPro" id="IPR036921">
    <property type="entry name" value="PurM-like_N_sf"/>
</dbReference>
<keyword evidence="12" id="KW-0315">Glutamine amidotransferase</keyword>
<dbReference type="NCBIfam" id="NF003672">
    <property type="entry name" value="PRK05297.1"/>
    <property type="match status" value="1"/>
</dbReference>
<dbReference type="Gene3D" id="3.30.1330.10">
    <property type="entry name" value="PurM-like, N-terminal domain"/>
    <property type="match status" value="2"/>
</dbReference>
<dbReference type="InterPro" id="IPR010918">
    <property type="entry name" value="PurM-like_C_dom"/>
</dbReference>
<evidence type="ECO:0000259" key="19">
    <source>
        <dbReference type="Pfam" id="PF18076"/>
    </source>
</evidence>
<evidence type="ECO:0000256" key="7">
    <source>
        <dbReference type="ARBA" id="ARBA00022723"/>
    </source>
</evidence>
<keyword evidence="11" id="KW-0460">Magnesium</keyword>
<evidence type="ECO:0000256" key="3">
    <source>
        <dbReference type="ARBA" id="ARBA00008608"/>
    </source>
</evidence>
<feature type="domain" description="PurM-like C-terminal" evidence="17">
    <location>
        <begin position="841"/>
        <end position="972"/>
    </location>
</feature>
<comment type="pathway">
    <text evidence="2">Purine metabolism; IMP biosynthesis via de novo pathway; 5-amino-1-(5-phospho-D-ribosyl)imidazole from N(2)-formyl-N(1)-(5-phospho-D-ribosyl)glycinamide: step 1/2.</text>
</comment>
<evidence type="ECO:0000256" key="4">
    <source>
        <dbReference type="ARBA" id="ARBA00012747"/>
    </source>
</evidence>
<dbReference type="FunFam" id="1.10.8.750:FF:000002">
    <property type="entry name" value="Phosphoribosylformylglycinamidine synthase"/>
    <property type="match status" value="1"/>
</dbReference>
<dbReference type="InterPro" id="IPR040707">
    <property type="entry name" value="FGAR-AT_N"/>
</dbReference>
<dbReference type="SUPFAM" id="SSF56042">
    <property type="entry name" value="PurM C-terminal domain-like"/>
    <property type="match status" value="2"/>
</dbReference>
<keyword evidence="5" id="KW-0963">Cytoplasm</keyword>
<proteinExistence type="inferred from homology"/>
<evidence type="ECO:0000256" key="5">
    <source>
        <dbReference type="ARBA" id="ARBA00022490"/>
    </source>
</evidence>
<evidence type="ECO:0000256" key="13">
    <source>
        <dbReference type="ARBA" id="ARBA00029823"/>
    </source>
</evidence>
<evidence type="ECO:0000256" key="12">
    <source>
        <dbReference type="ARBA" id="ARBA00022962"/>
    </source>
</evidence>
<dbReference type="CDD" id="cd01740">
    <property type="entry name" value="GATase1_FGAR_AT"/>
    <property type="match status" value="1"/>
</dbReference>
<comment type="function">
    <text evidence="16">Phosphoribosylformylglycinamidine synthase involved in the purines biosynthetic pathway. Catalyzes the ATP-dependent conversion of formylglycinamide ribonucleotide (FGAR) and glutamine to yield formylglycinamidine ribonucleotide (FGAM) and glutamate.</text>
</comment>
<dbReference type="PROSITE" id="PS51273">
    <property type="entry name" value="GATASE_TYPE_1"/>
    <property type="match status" value="1"/>
</dbReference>
<sequence length="1300" mass="143321">MIGIKGPPSHSPFRLNQLLLELQKLDNSIDAIGARYTHFVDSIKPLNEKELNTLRLLLLYGPDWDMGSDEGEKIIVIPRIGTISPWSSKATDIALLCGLSSIQRLERGVIYTISYKNGAQRKDLSCLSEPLHDRMTQTMIFNEKDANVLFQVQKPKELSSIPVLSEGLVALERANAELGLALSKQEMEYLIGNFEKINRDPTDVELMMFGQVNSEHCRHKVFNADWVIDGVKQEHSLFEMIKHTYKSFPDGVLSAYQDNAAVMIGGKGQWFMPSTENKSYSFLPDDMHSMMKVETHNHPTAISPYPGAATGSGGEIRDEAATGRGGVPKAGLTGFTVSHLQLPGFIQPWEKSIGRPDRIASSLDIMIQGPIGGASFNNEFGRPNILGFFRTFESQDKKDQNYSWGYHKPIMIVGGIGSISDASVNKQDTENESLLIVLGGPSMLIGLGGGSASSLTSGTSTEDLDFASVQRGNAEIERRAQEVISQCFTMGVNQSRCGNPIQLIHDVGAGGLSNAIPEVVDHSNKGADLELRDIPSTEPGMTPLEIWCNEAQERYVLAIDPKDLVLFERICKRERCPYAVVGKIKDHGDLRLHDDYFENYPIDMPMGILFGNLPKTQIDIRTSKLSIENENLDQINIDEACEYILRFPTVADKTFLIHISDRSVGGLVAQDQFIGPWQVPVADAGITIRDHSSTAGEAMAIGERSPVAVINPSASGRLAVGEAITNILSADIENLSDVKLSANWMSSVETDQQKQALYETVKSVSLDLCSKLGLVIPVGKDSLSMQTAWSDGTTDKKVTAPLSLVISAFAPVADVRETLTPQLQPIESSKLLLIDLGRGKNRLGASCLAQVYNLSAGEPADLDDPDLLAKFFSSIRQLKQRQKILAYHDRSDGGLFATLCEMSFSGKVGLNINLDSTSNTDTLAALFNEELGAVIQILESDCAETLAIFADHDLEQCVSIVAEVKTPGQIKITTKHDYQASFKRSTLRKMWSELSYKMQSLRDNPATAKEGFDSILNENDPGMEPLINFDYPIKKSKTHHKQYQPKVAVLRDQGVNSHIEMAVAFHSAGFKTYDFHMTDILDAHCSLDDFVGLVACGGFSYGDVLGAGGGWAKTILFHENARSRFEEFFAREDTFTLGICNGCQMLSQLREIIPGSGHWPKFVTNLSEQFEARLNMIEILDSKSLFFNEMAGSFLPIVTSHGEGRAQFNDDSDHKTLEDKQQTCIRYVDNFKHPASSYPENPNGSEGGLAGLCSADGRVTILMPHPERVLRTVQYSWSPADWSDNGPWLKMFQNARDWID</sequence>
<evidence type="ECO:0000259" key="18">
    <source>
        <dbReference type="Pfam" id="PF18072"/>
    </source>
</evidence>
<dbReference type="FunFam" id="3.90.650.10:FF:000024">
    <property type="entry name" value="Phosphoribosylformylglycinamidine synthase"/>
    <property type="match status" value="1"/>
</dbReference>
<protein>
    <recommendedName>
        <fullName evidence="4">phosphoribosylformylglycinamidine synthase</fullName>
        <ecNumber evidence="4">6.3.5.3</ecNumber>
    </recommendedName>
    <alternativeName>
        <fullName evidence="14">Formylglycinamide ribonucleotide amidotransferase</fullName>
    </alternativeName>
    <alternativeName>
        <fullName evidence="13">Formylglycinamide ribotide amidotransferase</fullName>
    </alternativeName>
</protein>
<keyword evidence="7" id="KW-0479">Metal-binding</keyword>
<evidence type="ECO:0000259" key="17">
    <source>
        <dbReference type="Pfam" id="PF02769"/>
    </source>
</evidence>
<dbReference type="InterPro" id="IPR055181">
    <property type="entry name" value="FGAR-AT_PurM_N-like"/>
</dbReference>
<evidence type="ECO:0000259" key="20">
    <source>
        <dbReference type="Pfam" id="PF22689"/>
    </source>
</evidence>
<feature type="domain" description="Phosphoribosylformylglycinamidine synthase linker" evidence="18">
    <location>
        <begin position="171"/>
        <end position="220"/>
    </location>
</feature>
<dbReference type="InterPro" id="IPR010073">
    <property type="entry name" value="PurL_large"/>
</dbReference>
<dbReference type="SMART" id="SM01211">
    <property type="entry name" value="GATase_5"/>
    <property type="match status" value="1"/>
</dbReference>
<dbReference type="Pfam" id="PF02769">
    <property type="entry name" value="AIRS_C"/>
    <property type="match status" value="2"/>
</dbReference>
<evidence type="ECO:0000256" key="6">
    <source>
        <dbReference type="ARBA" id="ARBA00022598"/>
    </source>
</evidence>
<keyword evidence="9" id="KW-0658">Purine biosynthesis</keyword>
<evidence type="ECO:0000256" key="8">
    <source>
        <dbReference type="ARBA" id="ARBA00022741"/>
    </source>
</evidence>
<feature type="domain" description="FGAR-AT PurM N-terminal-like" evidence="20">
    <location>
        <begin position="652"/>
        <end position="811"/>
    </location>
</feature>
<comment type="subcellular location">
    <subcellularLocation>
        <location evidence="1">Cytoplasm</location>
    </subcellularLocation>
</comment>
<dbReference type="NCBIfam" id="TIGR01735">
    <property type="entry name" value="FGAM_synt"/>
    <property type="match status" value="1"/>
</dbReference>
<dbReference type="HAMAP" id="MF_00419">
    <property type="entry name" value="PurL_1"/>
    <property type="match status" value="1"/>
</dbReference>
<accession>A0A381QTS3</accession>
<dbReference type="GO" id="GO:0004642">
    <property type="term" value="F:phosphoribosylformylglycinamidine synthase activity"/>
    <property type="evidence" value="ECO:0007669"/>
    <property type="project" value="UniProtKB-EC"/>
</dbReference>
<feature type="domain" description="Phosphoribosylformylglycinamidine synthase N-terminal" evidence="19">
    <location>
        <begin position="35"/>
        <end position="150"/>
    </location>
</feature>
<comment type="similarity">
    <text evidence="3">In the N-terminal section; belongs to the FGAMS family.</text>
</comment>
<evidence type="ECO:0000256" key="14">
    <source>
        <dbReference type="ARBA" id="ARBA00032632"/>
    </source>
</evidence>
<dbReference type="Pfam" id="PF18076">
    <property type="entry name" value="FGAR-AT_N"/>
    <property type="match status" value="1"/>
</dbReference>
<comment type="catalytic activity">
    <reaction evidence="15">
        <text>N(2)-formyl-N(1)-(5-phospho-beta-D-ribosyl)glycinamide + L-glutamine + ATP + H2O = 2-formamido-N(1)-(5-O-phospho-beta-D-ribosyl)acetamidine + L-glutamate + ADP + phosphate + H(+)</text>
        <dbReference type="Rhea" id="RHEA:17129"/>
        <dbReference type="ChEBI" id="CHEBI:15377"/>
        <dbReference type="ChEBI" id="CHEBI:15378"/>
        <dbReference type="ChEBI" id="CHEBI:29985"/>
        <dbReference type="ChEBI" id="CHEBI:30616"/>
        <dbReference type="ChEBI" id="CHEBI:43474"/>
        <dbReference type="ChEBI" id="CHEBI:58359"/>
        <dbReference type="ChEBI" id="CHEBI:147286"/>
        <dbReference type="ChEBI" id="CHEBI:147287"/>
        <dbReference type="ChEBI" id="CHEBI:456216"/>
        <dbReference type="EC" id="6.3.5.3"/>
    </reaction>
</comment>
<dbReference type="Gene3D" id="3.90.650.10">
    <property type="entry name" value="PurM-like C-terminal domain"/>
    <property type="match status" value="2"/>
</dbReference>
<dbReference type="CDD" id="cd02203">
    <property type="entry name" value="PurL_repeat1"/>
    <property type="match status" value="1"/>
</dbReference>
<gene>
    <name evidence="21" type="ORF">METZ01_LOCUS35656</name>
</gene>
<evidence type="ECO:0000256" key="10">
    <source>
        <dbReference type="ARBA" id="ARBA00022840"/>
    </source>
</evidence>
<evidence type="ECO:0000256" key="15">
    <source>
        <dbReference type="ARBA" id="ARBA00052585"/>
    </source>
</evidence>
<keyword evidence="6" id="KW-0436">Ligase</keyword>
<name>A0A381QTS3_9ZZZZ</name>
<dbReference type="InterPro" id="IPR036604">
    <property type="entry name" value="PurS-like_sf"/>
</dbReference>
<dbReference type="InterPro" id="IPR029062">
    <property type="entry name" value="Class_I_gatase-like"/>
</dbReference>
<evidence type="ECO:0000256" key="11">
    <source>
        <dbReference type="ARBA" id="ARBA00022842"/>
    </source>
</evidence>
<dbReference type="PANTHER" id="PTHR10099:SF1">
    <property type="entry name" value="PHOSPHORIBOSYLFORMYLGLYCINAMIDINE SYNTHASE"/>
    <property type="match status" value="1"/>
</dbReference>
<dbReference type="FunFam" id="3.40.50.880:FF:000008">
    <property type="entry name" value="Phosphoribosylformylglycinamidine synthase"/>
    <property type="match status" value="1"/>
</dbReference>
<dbReference type="Pfam" id="PF18072">
    <property type="entry name" value="FGAR-AT_linker"/>
    <property type="match status" value="1"/>
</dbReference>
<dbReference type="CDD" id="cd02204">
    <property type="entry name" value="PurL_repeat2"/>
    <property type="match status" value="1"/>
</dbReference>
<feature type="domain" description="PurM-like C-terminal" evidence="17">
    <location>
        <begin position="434"/>
        <end position="593"/>
    </location>
</feature>
<dbReference type="PANTHER" id="PTHR10099">
    <property type="entry name" value="PHOSPHORIBOSYLFORMYLGLYCINAMIDINE SYNTHASE"/>
    <property type="match status" value="1"/>
</dbReference>
<dbReference type="InterPro" id="IPR036676">
    <property type="entry name" value="PurM-like_C_sf"/>
</dbReference>
<dbReference type="GO" id="GO:0005737">
    <property type="term" value="C:cytoplasm"/>
    <property type="evidence" value="ECO:0007669"/>
    <property type="project" value="UniProtKB-SubCell"/>
</dbReference>
<reference evidence="21" key="1">
    <citation type="submission" date="2018-05" db="EMBL/GenBank/DDBJ databases">
        <authorList>
            <person name="Lanie J.A."/>
            <person name="Ng W.-L."/>
            <person name="Kazmierczak K.M."/>
            <person name="Andrzejewski T.M."/>
            <person name="Davidsen T.M."/>
            <person name="Wayne K.J."/>
            <person name="Tettelin H."/>
            <person name="Glass J.I."/>
            <person name="Rusch D."/>
            <person name="Podicherti R."/>
            <person name="Tsui H.-C.T."/>
            <person name="Winkler M.E."/>
        </authorList>
    </citation>
    <scope>NUCLEOTIDE SEQUENCE</scope>
</reference>
<dbReference type="GO" id="GO:0046872">
    <property type="term" value="F:metal ion binding"/>
    <property type="evidence" value="ECO:0007669"/>
    <property type="project" value="UniProtKB-KW"/>
</dbReference>
<dbReference type="Pfam" id="PF22689">
    <property type="entry name" value="FGAR-AT_PurM_N-like"/>
    <property type="match status" value="1"/>
</dbReference>
<dbReference type="SUPFAM" id="SSF109736">
    <property type="entry name" value="FGAM synthase PurL, linker domain"/>
    <property type="match status" value="1"/>
</dbReference>
<dbReference type="SUPFAM" id="SSF82697">
    <property type="entry name" value="PurS-like"/>
    <property type="match status" value="1"/>
</dbReference>
<dbReference type="FunFam" id="3.30.1330.10:FF:000005">
    <property type="entry name" value="Phosphoribosylformylglycinamidine synthase"/>
    <property type="match status" value="1"/>
</dbReference>
<evidence type="ECO:0000256" key="2">
    <source>
        <dbReference type="ARBA" id="ARBA00004920"/>
    </source>
</evidence>
<keyword evidence="8" id="KW-0547">Nucleotide-binding</keyword>
<organism evidence="21">
    <name type="scientific">marine metagenome</name>
    <dbReference type="NCBI Taxonomy" id="408172"/>
    <lineage>
        <taxon>unclassified sequences</taxon>
        <taxon>metagenomes</taxon>
        <taxon>ecological metagenomes</taxon>
    </lineage>
</organism>
<evidence type="ECO:0000256" key="16">
    <source>
        <dbReference type="ARBA" id="ARBA00057317"/>
    </source>
</evidence>
<dbReference type="Pfam" id="PF13507">
    <property type="entry name" value="GATase_5"/>
    <property type="match status" value="1"/>
</dbReference>
<dbReference type="SUPFAM" id="SSF55326">
    <property type="entry name" value="PurM N-terminal domain-like"/>
    <property type="match status" value="2"/>
</dbReference>
<dbReference type="Gene3D" id="3.40.50.880">
    <property type="match status" value="1"/>
</dbReference>
<dbReference type="UniPathway" id="UPA00074">
    <property type="reaction ID" value="UER00128"/>
</dbReference>